<evidence type="ECO:0000313" key="3">
    <source>
        <dbReference type="EMBL" id="VFQ90526.1"/>
    </source>
</evidence>
<gene>
    <name evidence="3" type="ORF">CCAM_LOCUS32302</name>
</gene>
<evidence type="ECO:0000313" key="4">
    <source>
        <dbReference type="Proteomes" id="UP000595140"/>
    </source>
</evidence>
<feature type="region of interest" description="Disordered" evidence="1">
    <location>
        <begin position="1029"/>
        <end position="1049"/>
    </location>
</feature>
<dbReference type="CDD" id="cd00072">
    <property type="entry name" value="GYF"/>
    <property type="match status" value="1"/>
</dbReference>
<feature type="region of interest" description="Disordered" evidence="1">
    <location>
        <begin position="59"/>
        <end position="220"/>
    </location>
</feature>
<feature type="compositionally biased region" description="Basic and acidic residues" evidence="1">
    <location>
        <begin position="164"/>
        <end position="199"/>
    </location>
</feature>
<organism evidence="3 4">
    <name type="scientific">Cuscuta campestris</name>
    <dbReference type="NCBI Taxonomy" id="132261"/>
    <lineage>
        <taxon>Eukaryota</taxon>
        <taxon>Viridiplantae</taxon>
        <taxon>Streptophyta</taxon>
        <taxon>Embryophyta</taxon>
        <taxon>Tracheophyta</taxon>
        <taxon>Spermatophyta</taxon>
        <taxon>Magnoliopsida</taxon>
        <taxon>eudicotyledons</taxon>
        <taxon>Gunneridae</taxon>
        <taxon>Pentapetalae</taxon>
        <taxon>asterids</taxon>
        <taxon>lamiids</taxon>
        <taxon>Solanales</taxon>
        <taxon>Convolvulaceae</taxon>
        <taxon>Cuscuteae</taxon>
        <taxon>Cuscuta</taxon>
        <taxon>Cuscuta subgen. Grammica</taxon>
        <taxon>Cuscuta sect. Cleistogrammica</taxon>
    </lineage>
</organism>
<proteinExistence type="predicted"/>
<dbReference type="Pfam" id="PF02213">
    <property type="entry name" value="GYF"/>
    <property type="match status" value="1"/>
</dbReference>
<feature type="compositionally biased region" description="Polar residues" evidence="1">
    <location>
        <begin position="1448"/>
        <end position="1470"/>
    </location>
</feature>
<name>A0A484MQR6_9ASTE</name>
<feature type="compositionally biased region" description="Basic and acidic residues" evidence="1">
    <location>
        <begin position="81"/>
        <end position="117"/>
    </location>
</feature>
<reference evidence="3 4" key="1">
    <citation type="submission" date="2018-04" db="EMBL/GenBank/DDBJ databases">
        <authorList>
            <person name="Vogel A."/>
        </authorList>
    </citation>
    <scope>NUCLEOTIDE SEQUENCE [LARGE SCALE GENOMIC DNA]</scope>
</reference>
<protein>
    <recommendedName>
        <fullName evidence="2">GYF domain-containing protein</fullName>
    </recommendedName>
</protein>
<dbReference type="SMART" id="SM00444">
    <property type="entry name" value="GYF"/>
    <property type="match status" value="1"/>
</dbReference>
<feature type="compositionally biased region" description="Basic and acidic residues" evidence="1">
    <location>
        <begin position="210"/>
        <end position="220"/>
    </location>
</feature>
<feature type="region of interest" description="Disordered" evidence="1">
    <location>
        <begin position="1"/>
        <end position="27"/>
    </location>
</feature>
<dbReference type="InterPro" id="IPR035445">
    <property type="entry name" value="GYF-like_dom_sf"/>
</dbReference>
<feature type="region of interest" description="Disordered" evidence="1">
    <location>
        <begin position="361"/>
        <end position="388"/>
    </location>
</feature>
<dbReference type="PROSITE" id="PS50829">
    <property type="entry name" value="GYF"/>
    <property type="match status" value="1"/>
</dbReference>
<dbReference type="SUPFAM" id="SSF55277">
    <property type="entry name" value="GYF domain"/>
    <property type="match status" value="1"/>
</dbReference>
<accession>A0A484MQR6</accession>
<dbReference type="Proteomes" id="UP000595140">
    <property type="component" value="Unassembled WGS sequence"/>
</dbReference>
<feature type="compositionally biased region" description="Low complexity" evidence="1">
    <location>
        <begin position="361"/>
        <end position="370"/>
    </location>
</feature>
<sequence length="1535" mass="169788">MAQGKIDLPEDLASNPSDQTLNSKGNFEDKSLMGFLDVSKDQAVPDNIPLSPQWLYAKPTDSKADMRPPSALSLGSSGDIIQKENRRLDAPDDRKDWRRATTESENGPRWREEERETSLLGRRDRRKTDRRVGENTAARETTEARSLPTSDKWHEAGNRNISTETRRDAKWTSRWGPDDKEKEARTEKKVDGEKEDAHIESQPLVSNRSVSERESDARDKWRPRHKMEGNTVGSGTYRAAPGFGIERGRGEGSYVGFIVGRGRSNGSVQRTCGAIGSAKFEKTNSVPGKPSTGANLFCYPRGKLLDIYRRQKIVASFDSVLDDMEEASPITQATASEPLAFVAPDAGEQEILNDIWKGKVSSSGASYASSRKGKSADSITEPEDVEHVSGKPAVILTDEADNTVDPFPKNSKDIEESAAQSIFSNSGLKTFSCDTEGNYEDPEAIRTHENMPDVASDMIASSNDIGVSELERAHSRTATSAFDASSSLPDDSTSIFSSDLSLGFCNDENRFGRIIPPEKLSLYYRDPQGAIQGPFLGVDIISWFEQGFFGTDLPVRLEGASENSPFLELGDVMPHLRAGHGNLGVTGPVSSFDQSEDVVDQLESNIQDPASSVIGSSATIDGLMWKSSDFGGPYAQRIQPSRSDHGFHPSEISNSQDDFHDFGHFAAQDEGIAFPGRPGSCSNQIGNAMMASDPPINMINHPSAQIESSDPGLENHRDNNKLHPFGLLWSELEGPYTRNENRVGQAQYNLTPGLGSQFGTLAESSTGVVDAWTPSNIHRKNSLSDLNSYQDPNRFDLGDKMVSPHLQPHNLMSSHNVHLDDGTLERGVSQNVMHNQMLPDLEQFMAIKMQQRQLQQQRQQQQQRQLQLQQMQQIQQQQQMQQIQQQQMLMKEQQQSQARKLLLEQFLQRESNHGQSRVDSFRPGNTIDHVMRIQLLSELQQQSQHPRHTDPSIDHLIQQARCGQVPLHGHQNNLLELLSQAKRSQMHPLDHHSILQQEQLHGRPLPTGLRRRLGLEDERQLSSVWPPIDENSQLLRNPSGHHRSSSGFGGLDFLQQQQVRPEDHLSLLERNISLQDRLQQGHYDQGSLLSFDRSRPLPGGGGMNMDVLNAMARAHDLDMQQESNARMNSVGNNMGGPASASVFSHLTHHPFPLNQYDGSHSDSAEGRWSDGNTSQLPMEWMDTQIHQANRISERQMREAEVKRVAAEDSSLWMSAGAHDDNSKRLLMELLHQKSGQQSSMEQSVVTGGTYTSNQPFSSLSQQGLDLNQSIAVGSYGSNSSVARQSYVSEEIANSQKLPFASHSRTVGDDDAFISGINDFSKGHRLDIREGLVQQTSLLRLDRDENPADVLTRRAGLVTGGNFRTDVSEDRESIPALRPENILLKRPHVSPSQEGLSDLNSNATINRSYSNTMASEVARKADVECNTAANQVSDINGGKKDAARFRRSVSGSDADTTETSFSDMLKNNNASGKKMVAAATTQQEVVSSESSESAQGGGARSNKKKGKKGRQIDPALLGFKVMSNRILMGEIQRVED</sequence>
<dbReference type="Gene3D" id="3.30.1490.40">
    <property type="match status" value="1"/>
</dbReference>
<dbReference type="PANTHER" id="PTHR46992">
    <property type="entry name" value="GYF DOMAIN-CONTAINING PROTEIN"/>
    <property type="match status" value="1"/>
</dbReference>
<feature type="domain" description="GYF" evidence="2">
    <location>
        <begin position="519"/>
        <end position="570"/>
    </location>
</feature>
<dbReference type="PANTHER" id="PTHR46992:SF1">
    <property type="entry name" value="GYF DOMAIN-CONTAINING PROTEIN"/>
    <property type="match status" value="1"/>
</dbReference>
<dbReference type="InterPro" id="IPR003169">
    <property type="entry name" value="GYF"/>
</dbReference>
<feature type="region of interest" description="Disordered" evidence="1">
    <location>
        <begin position="1432"/>
        <end position="1513"/>
    </location>
</feature>
<evidence type="ECO:0000259" key="2">
    <source>
        <dbReference type="PROSITE" id="PS50829"/>
    </source>
</evidence>
<dbReference type="OrthoDB" id="6415790at2759"/>
<feature type="compositionally biased region" description="Low complexity" evidence="1">
    <location>
        <begin position="1481"/>
        <end position="1493"/>
    </location>
</feature>
<evidence type="ECO:0000256" key="1">
    <source>
        <dbReference type="SAM" id="MobiDB-lite"/>
    </source>
</evidence>
<feature type="compositionally biased region" description="Polar residues" evidence="1">
    <location>
        <begin position="14"/>
        <end position="25"/>
    </location>
</feature>
<dbReference type="EMBL" id="OOIL02004148">
    <property type="protein sequence ID" value="VFQ90526.1"/>
    <property type="molecule type" value="Genomic_DNA"/>
</dbReference>
<keyword evidence="4" id="KW-1185">Reference proteome</keyword>